<dbReference type="RefSeq" id="WP_345316228.1">
    <property type="nucleotide sequence ID" value="NZ_BAABLF010000006.1"/>
</dbReference>
<gene>
    <name evidence="5" type="ORF">GCM10025772_12970</name>
</gene>
<dbReference type="SUPFAM" id="SSF53822">
    <property type="entry name" value="Periplasmic binding protein-like I"/>
    <property type="match status" value="1"/>
</dbReference>
<dbReference type="SMART" id="SM00354">
    <property type="entry name" value="HTH_LACI"/>
    <property type="match status" value="1"/>
</dbReference>
<dbReference type="InterPro" id="IPR028082">
    <property type="entry name" value="Peripla_BP_I"/>
</dbReference>
<dbReference type="CDD" id="cd01392">
    <property type="entry name" value="HTH_LacI"/>
    <property type="match status" value="1"/>
</dbReference>
<dbReference type="PRINTS" id="PR00036">
    <property type="entry name" value="HTHLACI"/>
</dbReference>
<keyword evidence="2 5" id="KW-0238">DNA-binding</keyword>
<dbReference type="Gene3D" id="3.40.50.2300">
    <property type="match status" value="2"/>
</dbReference>
<evidence type="ECO:0000256" key="3">
    <source>
        <dbReference type="ARBA" id="ARBA00023163"/>
    </source>
</evidence>
<dbReference type="Proteomes" id="UP001501600">
    <property type="component" value="Unassembled WGS sequence"/>
</dbReference>
<dbReference type="Pfam" id="PF00356">
    <property type="entry name" value="LacI"/>
    <property type="match status" value="1"/>
</dbReference>
<dbReference type="SUPFAM" id="SSF47413">
    <property type="entry name" value="lambda repressor-like DNA-binding domains"/>
    <property type="match status" value="1"/>
</dbReference>
<dbReference type="PROSITE" id="PS50932">
    <property type="entry name" value="HTH_LACI_2"/>
    <property type="match status" value="1"/>
</dbReference>
<comment type="caution">
    <text evidence="5">The sequence shown here is derived from an EMBL/GenBank/DDBJ whole genome shotgun (WGS) entry which is preliminary data.</text>
</comment>
<keyword evidence="3" id="KW-0804">Transcription</keyword>
<sequence length="333" mass="36313">MATIYDVSVMAGVSLATVSRVVNNNARVSDKTRRKVLAAMEALDYRPNAIARSLASNRSDSVGVLVSQLEGPFYGPMMAEIENVLRGAGKHVIIAAGHGDEEQEKEGVQFLLNRGCDALILDVEAVPDAYLVELCQGQTPIVLINRYVTGIDDRCIYLDNERGGYLSTRHILSLGHQKTAYLSGPLYKLDVQQRIKGHQRALEEAGLPFDPELFFEGDFHEGSGRAGMEYFLRLGRAFSALICANDSMASGAIAAALEAGLRVPEDLSVMGYDNVPFPAYISPKLSTISNPIDKMGKMAALWVLQHVYEKTGTSVTGKFMPELIVRDSAQARD</sequence>
<evidence type="ECO:0000313" key="6">
    <source>
        <dbReference type="Proteomes" id="UP001501600"/>
    </source>
</evidence>
<dbReference type="PANTHER" id="PTHR30146">
    <property type="entry name" value="LACI-RELATED TRANSCRIPTIONAL REPRESSOR"/>
    <property type="match status" value="1"/>
</dbReference>
<name>A0ABP9S045_9GAMM</name>
<feature type="domain" description="HTH lacI-type" evidence="4">
    <location>
        <begin position="2"/>
        <end position="56"/>
    </location>
</feature>
<evidence type="ECO:0000256" key="1">
    <source>
        <dbReference type="ARBA" id="ARBA00023015"/>
    </source>
</evidence>
<evidence type="ECO:0000259" key="4">
    <source>
        <dbReference type="PROSITE" id="PS50932"/>
    </source>
</evidence>
<dbReference type="GO" id="GO:0003677">
    <property type="term" value="F:DNA binding"/>
    <property type="evidence" value="ECO:0007669"/>
    <property type="project" value="UniProtKB-KW"/>
</dbReference>
<keyword evidence="1" id="KW-0805">Transcription regulation</keyword>
<protein>
    <submittedName>
        <fullName evidence="5">LacI family DNA-binding transcriptional regulator</fullName>
    </submittedName>
</protein>
<dbReference type="CDD" id="cd06270">
    <property type="entry name" value="PBP1_GalS-like"/>
    <property type="match status" value="1"/>
</dbReference>
<dbReference type="EMBL" id="BAABLF010000006">
    <property type="protein sequence ID" value="GAA5189766.1"/>
    <property type="molecule type" value="Genomic_DNA"/>
</dbReference>
<proteinExistence type="predicted"/>
<evidence type="ECO:0000256" key="2">
    <source>
        <dbReference type="ARBA" id="ARBA00023125"/>
    </source>
</evidence>
<keyword evidence="6" id="KW-1185">Reference proteome</keyword>
<organism evidence="5 6">
    <name type="scientific">Ferrimonas gelatinilytica</name>
    <dbReference type="NCBI Taxonomy" id="1255257"/>
    <lineage>
        <taxon>Bacteria</taxon>
        <taxon>Pseudomonadati</taxon>
        <taxon>Pseudomonadota</taxon>
        <taxon>Gammaproteobacteria</taxon>
        <taxon>Alteromonadales</taxon>
        <taxon>Ferrimonadaceae</taxon>
        <taxon>Ferrimonas</taxon>
    </lineage>
</organism>
<dbReference type="InterPro" id="IPR000843">
    <property type="entry name" value="HTH_LacI"/>
</dbReference>
<evidence type="ECO:0000313" key="5">
    <source>
        <dbReference type="EMBL" id="GAA5189766.1"/>
    </source>
</evidence>
<reference evidence="6" key="1">
    <citation type="journal article" date="2019" name="Int. J. Syst. Evol. Microbiol.">
        <title>The Global Catalogue of Microorganisms (GCM) 10K type strain sequencing project: providing services to taxonomists for standard genome sequencing and annotation.</title>
        <authorList>
            <consortium name="The Broad Institute Genomics Platform"/>
            <consortium name="The Broad Institute Genome Sequencing Center for Infectious Disease"/>
            <person name="Wu L."/>
            <person name="Ma J."/>
        </authorList>
    </citation>
    <scope>NUCLEOTIDE SEQUENCE [LARGE SCALE GENOMIC DNA]</scope>
    <source>
        <strain evidence="6">JCM 18720</strain>
    </source>
</reference>
<dbReference type="PANTHER" id="PTHR30146:SF109">
    <property type="entry name" value="HTH-TYPE TRANSCRIPTIONAL REGULATOR GALS"/>
    <property type="match status" value="1"/>
</dbReference>
<dbReference type="InterPro" id="IPR046335">
    <property type="entry name" value="LacI/GalR-like_sensor"/>
</dbReference>
<dbReference type="InterPro" id="IPR010982">
    <property type="entry name" value="Lambda_DNA-bd_dom_sf"/>
</dbReference>
<accession>A0ABP9S045</accession>
<dbReference type="Pfam" id="PF13377">
    <property type="entry name" value="Peripla_BP_3"/>
    <property type="match status" value="1"/>
</dbReference>
<dbReference type="Gene3D" id="1.10.260.40">
    <property type="entry name" value="lambda repressor-like DNA-binding domains"/>
    <property type="match status" value="1"/>
</dbReference>